<evidence type="ECO:0000256" key="8">
    <source>
        <dbReference type="ARBA" id="ARBA00023077"/>
    </source>
</evidence>
<comment type="similarity">
    <text evidence="2 12 13">Belongs to the TonB-dependent receptor family.</text>
</comment>
<evidence type="ECO:0000313" key="18">
    <source>
        <dbReference type="EMBL" id="AOZ09130.1"/>
    </source>
</evidence>
<evidence type="ECO:0000259" key="17">
    <source>
        <dbReference type="Pfam" id="PF07715"/>
    </source>
</evidence>
<keyword evidence="3 12" id="KW-0813">Transport</keyword>
<protein>
    <submittedName>
        <fullName evidence="18">TonB-dependent receptor</fullName>
    </submittedName>
</protein>
<evidence type="ECO:0000256" key="14">
    <source>
        <dbReference type="SAM" id="MobiDB-lite"/>
    </source>
</evidence>
<keyword evidence="7" id="KW-0406">Ion transport</keyword>
<keyword evidence="6 15" id="KW-0732">Signal</keyword>
<feature type="domain" description="TonB-dependent receptor plug" evidence="17">
    <location>
        <begin position="88"/>
        <end position="202"/>
    </location>
</feature>
<keyword evidence="9 12" id="KW-0472">Membrane</keyword>
<dbReference type="PANTHER" id="PTHR30069">
    <property type="entry name" value="TONB-DEPENDENT OUTER MEMBRANE RECEPTOR"/>
    <property type="match status" value="1"/>
</dbReference>
<sequence>MRTMLNKGAAALREAAPAFAPTLLTLALMGIGGIAHAAGGANEISEANKANETGTDGSRAAAPGQDGQDAPSLPAVSVTQTRSFAEKQLLPQTTAGITREEATATINVMNAEDTLKYLPDVLVRKRYIGDTQAPMATRTTGVNASARSLIYADDVLLSTLVNNNNGNGSPQWFMVAPQQIERVDVMYGPFAAQYPGNSYGAVAQITTRMPQKFEGSIEMNAAIQRFKLYGTSDTEPSQQYAVTLGDRVGKLSWWFNAGHLNSFSQPITFGTLSQSTTVAGPGLPVIGGAFADRNRSGGAIQVIGAGNFVHTLQDNAALKLAYDFTPVLRATYALGYWQNSAKAGAQSYLSTAAGTPYYGAASGNVNIGGYSYSAGTIAGQFSSSHVEQQHLMQSLKVETHTQGVFDWEAVLSNFYYLQDQNRQSTGLYPAAIGGGAGRITDMGGTGWTTLDLKGTWRPQGVAGAHIASFGAHFDQYKLNSPTYNTGDWLSGGAGALYSNSLGKTRTTALWLQDVWRFAPRLQATLGGRYETWRAYDGYNYNLGSNGAGVAIHQPGIDKSGFSPKASLTWDATPMWSLTGSFGKALRFPTVGELYQSVQTGATYLQANPYLEPESVLAGELALERHTDSGKLRLSLFNEYVSNALISQTSTIPGFATPVSFTQNVGKTRQLGVELAGQQDNVGIRGLTLSGNVTYVDATILSDPGYVATTPGASAVGKRVPYVPAWRGTLAATYRPDNRWAYTLAARYSGRVYATVDNTDINPATYQGFQGFFVMDARVNCQIDQHWSASLGVDNLNNRKYFLYHPFPQRTFYLGLKYTI</sequence>
<dbReference type="InterPro" id="IPR039426">
    <property type="entry name" value="TonB-dep_rcpt-like"/>
</dbReference>
<evidence type="ECO:0000256" key="2">
    <source>
        <dbReference type="ARBA" id="ARBA00009810"/>
    </source>
</evidence>
<feature type="chain" id="PRO_5045390334" evidence="15">
    <location>
        <begin position="38"/>
        <end position="819"/>
    </location>
</feature>
<dbReference type="InterPro" id="IPR037066">
    <property type="entry name" value="Plug_dom_sf"/>
</dbReference>
<evidence type="ECO:0000256" key="13">
    <source>
        <dbReference type="RuleBase" id="RU003357"/>
    </source>
</evidence>
<dbReference type="PANTHER" id="PTHR30069:SF53">
    <property type="entry name" value="COLICIN I RECEPTOR-RELATED"/>
    <property type="match status" value="1"/>
</dbReference>
<evidence type="ECO:0000256" key="3">
    <source>
        <dbReference type="ARBA" id="ARBA00022448"/>
    </source>
</evidence>
<keyword evidence="8 13" id="KW-0798">TonB box</keyword>
<evidence type="ECO:0000313" key="19">
    <source>
        <dbReference type="Proteomes" id="UP000177515"/>
    </source>
</evidence>
<comment type="subcellular location">
    <subcellularLocation>
        <location evidence="1 12">Cell outer membrane</location>
        <topology evidence="1 12">Multi-pass membrane protein</topology>
    </subcellularLocation>
</comment>
<feature type="signal peptide" evidence="15">
    <location>
        <begin position="1"/>
        <end position="37"/>
    </location>
</feature>
<evidence type="ECO:0000256" key="1">
    <source>
        <dbReference type="ARBA" id="ARBA00004571"/>
    </source>
</evidence>
<keyword evidence="19" id="KW-1185">Reference proteome</keyword>
<proteinExistence type="inferred from homology"/>
<evidence type="ECO:0000256" key="15">
    <source>
        <dbReference type="SAM" id="SignalP"/>
    </source>
</evidence>
<evidence type="ECO:0000256" key="9">
    <source>
        <dbReference type="ARBA" id="ARBA00023136"/>
    </source>
</evidence>
<evidence type="ECO:0000256" key="7">
    <source>
        <dbReference type="ARBA" id="ARBA00023065"/>
    </source>
</evidence>
<dbReference type="InterPro" id="IPR036942">
    <property type="entry name" value="Beta-barrel_TonB_sf"/>
</dbReference>
<dbReference type="InterPro" id="IPR000531">
    <property type="entry name" value="Beta-barrel_TonB"/>
</dbReference>
<dbReference type="Proteomes" id="UP000177515">
    <property type="component" value="Chromosome 2"/>
</dbReference>
<keyword evidence="11 12" id="KW-0998">Cell outer membrane</keyword>
<reference evidence="18 19" key="1">
    <citation type="submission" date="2016-10" db="EMBL/GenBank/DDBJ databases">
        <title>Complete genome sequences of three Cupriavidus strains isolated from various Malaysian environments.</title>
        <authorList>
            <person name="Abdullah A.A.-A."/>
            <person name="Shafie N.A.H."/>
            <person name="Lau N.S."/>
        </authorList>
    </citation>
    <scope>NUCLEOTIDE SEQUENCE [LARGE SCALE GENOMIC DNA]</scope>
    <source>
        <strain evidence="18 19">USMAA1020</strain>
    </source>
</reference>
<keyword evidence="5 12" id="KW-0812">Transmembrane</keyword>
<evidence type="ECO:0000256" key="4">
    <source>
        <dbReference type="ARBA" id="ARBA00022452"/>
    </source>
</evidence>
<evidence type="ECO:0000256" key="11">
    <source>
        <dbReference type="ARBA" id="ARBA00023237"/>
    </source>
</evidence>
<dbReference type="Gene3D" id="2.170.130.10">
    <property type="entry name" value="TonB-dependent receptor, plug domain"/>
    <property type="match status" value="1"/>
</dbReference>
<dbReference type="PROSITE" id="PS52016">
    <property type="entry name" value="TONB_DEPENDENT_REC_3"/>
    <property type="match status" value="1"/>
</dbReference>
<dbReference type="Pfam" id="PF00593">
    <property type="entry name" value="TonB_dep_Rec_b-barrel"/>
    <property type="match status" value="1"/>
</dbReference>
<evidence type="ECO:0000256" key="12">
    <source>
        <dbReference type="PROSITE-ProRule" id="PRU01360"/>
    </source>
</evidence>
<dbReference type="InterPro" id="IPR012910">
    <property type="entry name" value="Plug_dom"/>
</dbReference>
<keyword evidence="4 12" id="KW-1134">Transmembrane beta strand</keyword>
<evidence type="ECO:0000256" key="10">
    <source>
        <dbReference type="ARBA" id="ARBA00023170"/>
    </source>
</evidence>
<dbReference type="Gene3D" id="2.40.170.20">
    <property type="entry name" value="TonB-dependent receptor, beta-barrel domain"/>
    <property type="match status" value="1"/>
</dbReference>
<dbReference type="RefSeq" id="WP_071071759.1">
    <property type="nucleotide sequence ID" value="NZ_CP017755.1"/>
</dbReference>
<name>A0ABM6FBK6_9BURK</name>
<organism evidence="18 19">
    <name type="scientific">Cupriavidus malaysiensis</name>
    <dbReference type="NCBI Taxonomy" id="367825"/>
    <lineage>
        <taxon>Bacteria</taxon>
        <taxon>Pseudomonadati</taxon>
        <taxon>Pseudomonadota</taxon>
        <taxon>Betaproteobacteria</taxon>
        <taxon>Burkholderiales</taxon>
        <taxon>Burkholderiaceae</taxon>
        <taxon>Cupriavidus</taxon>
    </lineage>
</organism>
<accession>A0ABM6FBK6</accession>
<dbReference type="EMBL" id="CP017755">
    <property type="protein sequence ID" value="AOZ09130.1"/>
    <property type="molecule type" value="Genomic_DNA"/>
</dbReference>
<evidence type="ECO:0000256" key="5">
    <source>
        <dbReference type="ARBA" id="ARBA00022692"/>
    </source>
</evidence>
<evidence type="ECO:0000256" key="6">
    <source>
        <dbReference type="ARBA" id="ARBA00022729"/>
    </source>
</evidence>
<evidence type="ECO:0000259" key="16">
    <source>
        <dbReference type="Pfam" id="PF00593"/>
    </source>
</evidence>
<dbReference type="Pfam" id="PF07715">
    <property type="entry name" value="Plug"/>
    <property type="match status" value="1"/>
</dbReference>
<feature type="region of interest" description="Disordered" evidence="14">
    <location>
        <begin position="50"/>
        <end position="74"/>
    </location>
</feature>
<gene>
    <name evidence="18" type="ORF">BKK80_25210</name>
</gene>
<keyword evidence="10 18" id="KW-0675">Receptor</keyword>
<feature type="domain" description="TonB-dependent receptor-like beta-barrel" evidence="16">
    <location>
        <begin position="347"/>
        <end position="795"/>
    </location>
</feature>
<dbReference type="SUPFAM" id="SSF56935">
    <property type="entry name" value="Porins"/>
    <property type="match status" value="1"/>
</dbReference>